<protein>
    <submittedName>
        <fullName evidence="1">Predicted protein</fullName>
    </submittedName>
</protein>
<accession>B0E0Q4</accession>
<gene>
    <name evidence="1" type="ORF">LACBIDRAFT_316326</name>
</gene>
<sequence length="108" mass="11851">MTGSFFIAAHRRDESRPRRTQFGLTLNANKIPVAHSQGKLPSGKAALLLLLQKQQLQTEEEGLGRRDETRSAIGSAIEHQGGAAVQVGSRLCLRADALNVKNPRRHLM</sequence>
<keyword evidence="2" id="KW-1185">Reference proteome</keyword>
<organism evidence="2">
    <name type="scientific">Laccaria bicolor (strain S238N-H82 / ATCC MYA-4686)</name>
    <name type="common">Bicoloured deceiver</name>
    <name type="synonym">Laccaria laccata var. bicolor</name>
    <dbReference type="NCBI Taxonomy" id="486041"/>
    <lineage>
        <taxon>Eukaryota</taxon>
        <taxon>Fungi</taxon>
        <taxon>Dikarya</taxon>
        <taxon>Basidiomycota</taxon>
        <taxon>Agaricomycotina</taxon>
        <taxon>Agaricomycetes</taxon>
        <taxon>Agaricomycetidae</taxon>
        <taxon>Agaricales</taxon>
        <taxon>Agaricineae</taxon>
        <taxon>Hydnangiaceae</taxon>
        <taxon>Laccaria</taxon>
    </lineage>
</organism>
<name>B0E0Q4_LACBS</name>
<dbReference type="RefSeq" id="XP_001889793.1">
    <property type="nucleotide sequence ID" value="XM_001889758.1"/>
</dbReference>
<evidence type="ECO:0000313" key="1">
    <source>
        <dbReference type="EMBL" id="EDQ99569.1"/>
    </source>
</evidence>
<dbReference type="InParanoid" id="B0E0Q4"/>
<evidence type="ECO:0000313" key="2">
    <source>
        <dbReference type="Proteomes" id="UP000001194"/>
    </source>
</evidence>
<dbReference type="AlphaFoldDB" id="B0E0Q4"/>
<proteinExistence type="predicted"/>
<dbReference type="HOGENOM" id="CLU_2197426_0_0_1"/>
<reference evidence="1 2" key="1">
    <citation type="journal article" date="2008" name="Nature">
        <title>The genome of Laccaria bicolor provides insights into mycorrhizal symbiosis.</title>
        <authorList>
            <person name="Martin F."/>
            <person name="Aerts A."/>
            <person name="Ahren D."/>
            <person name="Brun A."/>
            <person name="Danchin E.G.J."/>
            <person name="Duchaussoy F."/>
            <person name="Gibon J."/>
            <person name="Kohler A."/>
            <person name="Lindquist E."/>
            <person name="Pereda V."/>
            <person name="Salamov A."/>
            <person name="Shapiro H.J."/>
            <person name="Wuyts J."/>
            <person name="Blaudez D."/>
            <person name="Buee M."/>
            <person name="Brokstein P."/>
            <person name="Canbaeck B."/>
            <person name="Cohen D."/>
            <person name="Courty P.E."/>
            <person name="Coutinho P.M."/>
            <person name="Delaruelle C."/>
            <person name="Detter J.C."/>
            <person name="Deveau A."/>
            <person name="DiFazio S."/>
            <person name="Duplessis S."/>
            <person name="Fraissinet-Tachet L."/>
            <person name="Lucic E."/>
            <person name="Frey-Klett P."/>
            <person name="Fourrey C."/>
            <person name="Feussner I."/>
            <person name="Gay G."/>
            <person name="Grimwood J."/>
            <person name="Hoegger P.J."/>
            <person name="Jain P."/>
            <person name="Kilaru S."/>
            <person name="Labbe J."/>
            <person name="Lin Y.C."/>
            <person name="Legue V."/>
            <person name="Le Tacon F."/>
            <person name="Marmeisse R."/>
            <person name="Melayah D."/>
            <person name="Montanini B."/>
            <person name="Muratet M."/>
            <person name="Nehls U."/>
            <person name="Niculita-Hirzel H."/>
            <person name="Oudot-Le Secq M.P."/>
            <person name="Peter M."/>
            <person name="Quesneville H."/>
            <person name="Rajashekar B."/>
            <person name="Reich M."/>
            <person name="Rouhier N."/>
            <person name="Schmutz J."/>
            <person name="Yin T."/>
            <person name="Chalot M."/>
            <person name="Henrissat B."/>
            <person name="Kuees U."/>
            <person name="Lucas S."/>
            <person name="Van de Peer Y."/>
            <person name="Podila G.K."/>
            <person name="Polle A."/>
            <person name="Pukkila P.J."/>
            <person name="Richardson P.M."/>
            <person name="Rouze P."/>
            <person name="Sanders I.R."/>
            <person name="Stajich J.E."/>
            <person name="Tunlid A."/>
            <person name="Tuskan G."/>
            <person name="Grigoriev I.V."/>
        </authorList>
    </citation>
    <scope>NUCLEOTIDE SEQUENCE [LARGE SCALE GENOMIC DNA]</scope>
    <source>
        <strain evidence="2">S238N-H82 / ATCC MYA-4686</strain>
    </source>
</reference>
<dbReference type="Proteomes" id="UP000001194">
    <property type="component" value="Unassembled WGS sequence"/>
</dbReference>
<dbReference type="KEGG" id="lbc:LACBIDRAFT_316326"/>
<dbReference type="EMBL" id="DS547162">
    <property type="protein sequence ID" value="EDQ99569.1"/>
    <property type="molecule type" value="Genomic_DNA"/>
</dbReference>
<dbReference type="GeneID" id="6085457"/>